<evidence type="ECO:0000256" key="4">
    <source>
        <dbReference type="RuleBase" id="RU003512"/>
    </source>
</evidence>
<keyword evidence="7" id="KW-1185">Reference proteome</keyword>
<dbReference type="GO" id="GO:0007155">
    <property type="term" value="P:cell adhesion"/>
    <property type="evidence" value="ECO:0007669"/>
    <property type="project" value="InterPro"/>
</dbReference>
<dbReference type="GO" id="GO:0046872">
    <property type="term" value="F:metal ion binding"/>
    <property type="evidence" value="ECO:0007669"/>
    <property type="project" value="InterPro"/>
</dbReference>
<organism evidence="6 7">
    <name type="scientific">Polynucleobacter arcticus</name>
    <dbReference type="NCBI Taxonomy" id="1743165"/>
    <lineage>
        <taxon>Bacteria</taxon>
        <taxon>Pseudomonadati</taxon>
        <taxon>Pseudomonadota</taxon>
        <taxon>Betaproteobacteria</taxon>
        <taxon>Burkholderiales</taxon>
        <taxon>Burkholderiaceae</taxon>
        <taxon>Polynucleobacter</taxon>
    </lineage>
</organism>
<evidence type="ECO:0000256" key="2">
    <source>
        <dbReference type="ARBA" id="ARBA00022448"/>
    </source>
</evidence>
<comment type="similarity">
    <text evidence="1 4">Belongs to the bacterial solute-binding protein 9 family.</text>
</comment>
<dbReference type="EMBL" id="CP028940">
    <property type="protein sequence ID" value="QKM60741.1"/>
    <property type="molecule type" value="Genomic_DNA"/>
</dbReference>
<evidence type="ECO:0000256" key="1">
    <source>
        <dbReference type="ARBA" id="ARBA00011028"/>
    </source>
</evidence>
<proteinExistence type="inferred from homology"/>
<dbReference type="PANTHER" id="PTHR42953">
    <property type="entry name" value="HIGH-AFFINITY ZINC UPTAKE SYSTEM PROTEIN ZNUA-RELATED"/>
    <property type="match status" value="1"/>
</dbReference>
<dbReference type="InterPro" id="IPR006129">
    <property type="entry name" value="AdhesinB"/>
</dbReference>
<keyword evidence="3 5" id="KW-0732">Signal</keyword>
<evidence type="ECO:0008006" key="8">
    <source>
        <dbReference type="Google" id="ProtNLM"/>
    </source>
</evidence>
<dbReference type="InterPro" id="IPR006127">
    <property type="entry name" value="ZnuA-like"/>
</dbReference>
<dbReference type="Proteomes" id="UP000501090">
    <property type="component" value="Chromosome"/>
</dbReference>
<name>A0A6M9PJZ7_9BURK</name>
<evidence type="ECO:0000313" key="7">
    <source>
        <dbReference type="Proteomes" id="UP000501090"/>
    </source>
</evidence>
<keyword evidence="2 4" id="KW-0813">Transport</keyword>
<sequence length="313" mass="34584">MIFKFRRERVIFRAFFIGVLISATCMSSAAFAVIKVVTTTTDLKSFVEYVGGDKVQAISMVLPGAEAEDYAPKPQDLDRLKTANLVVRVGLDYDLWLDRILRQTGRPELVKGGAAYVDASNAIVLLEVKGGGIGGGGHAHGAGNPHYWLDPNNAAVITGNIVEALARIDVPNAKYYEKQRIDFLASLDRKTLEWQEKLEPLRGKPLLTYHNNWPYLARRFRLNFAGTVESRPGVSPSAAELSRLLTKMGSEKIHVIVKRPQEPNREVNFLVKKLGAQIAVLSTSVGDDGAKSYIQMMDNNIKNLLAAFNKNSK</sequence>
<evidence type="ECO:0000256" key="5">
    <source>
        <dbReference type="SAM" id="SignalP"/>
    </source>
</evidence>
<dbReference type="PRINTS" id="PR00690">
    <property type="entry name" value="ADHESNFAMILY"/>
</dbReference>
<dbReference type="KEGG" id="pard:DN92_06675"/>
<dbReference type="Pfam" id="PF01297">
    <property type="entry name" value="ZnuA"/>
    <property type="match status" value="1"/>
</dbReference>
<feature type="signal peptide" evidence="5">
    <location>
        <begin position="1"/>
        <end position="32"/>
    </location>
</feature>
<dbReference type="InterPro" id="IPR006128">
    <property type="entry name" value="Lipoprotein_PsaA-like"/>
</dbReference>
<dbReference type="InterPro" id="IPR050492">
    <property type="entry name" value="Bact_metal-bind_prot9"/>
</dbReference>
<dbReference type="GO" id="GO:0030001">
    <property type="term" value="P:metal ion transport"/>
    <property type="evidence" value="ECO:0007669"/>
    <property type="project" value="InterPro"/>
</dbReference>
<dbReference type="PANTHER" id="PTHR42953:SF2">
    <property type="entry name" value="ADHESION PROTEIN"/>
    <property type="match status" value="1"/>
</dbReference>
<feature type="chain" id="PRO_5026666524" description="Zinc ABC transporter substrate-binding protein" evidence="5">
    <location>
        <begin position="33"/>
        <end position="313"/>
    </location>
</feature>
<reference evidence="6 7" key="1">
    <citation type="submission" date="2018-04" db="EMBL/GenBank/DDBJ databases">
        <title>Polynucleobacter sp. UK-Long2-W17 genome.</title>
        <authorList>
            <person name="Hahn M.W."/>
        </authorList>
    </citation>
    <scope>NUCLEOTIDE SEQUENCE [LARGE SCALE GENOMIC DNA]</scope>
    <source>
        <strain evidence="6 7">UK-Long2-W17</strain>
    </source>
</reference>
<dbReference type="Gene3D" id="3.40.50.1980">
    <property type="entry name" value="Nitrogenase molybdenum iron protein domain"/>
    <property type="match status" value="2"/>
</dbReference>
<gene>
    <name evidence="6" type="ORF">DN92_06675</name>
</gene>
<dbReference type="SUPFAM" id="SSF53807">
    <property type="entry name" value="Helical backbone' metal receptor"/>
    <property type="match status" value="1"/>
</dbReference>
<evidence type="ECO:0000256" key="3">
    <source>
        <dbReference type="ARBA" id="ARBA00022729"/>
    </source>
</evidence>
<dbReference type="PRINTS" id="PR00691">
    <property type="entry name" value="ADHESINB"/>
</dbReference>
<evidence type="ECO:0000313" key="6">
    <source>
        <dbReference type="EMBL" id="QKM60741.1"/>
    </source>
</evidence>
<accession>A0A6M9PJZ7</accession>
<dbReference type="AlphaFoldDB" id="A0A6M9PJZ7"/>
<protein>
    <recommendedName>
        <fullName evidence="8">Zinc ABC transporter substrate-binding protein</fullName>
    </recommendedName>
</protein>